<organism evidence="6 7">
    <name type="scientific">Thalassospira alkalitolerans</name>
    <dbReference type="NCBI Taxonomy" id="1293890"/>
    <lineage>
        <taxon>Bacteria</taxon>
        <taxon>Pseudomonadati</taxon>
        <taxon>Pseudomonadota</taxon>
        <taxon>Alphaproteobacteria</taxon>
        <taxon>Rhodospirillales</taxon>
        <taxon>Thalassospiraceae</taxon>
        <taxon>Thalassospira</taxon>
    </lineage>
</organism>
<dbReference type="GO" id="GO:0003700">
    <property type="term" value="F:DNA-binding transcription factor activity"/>
    <property type="evidence" value="ECO:0007669"/>
    <property type="project" value="InterPro"/>
</dbReference>
<dbReference type="PROSITE" id="PS50931">
    <property type="entry name" value="HTH_LYSR"/>
    <property type="match status" value="1"/>
</dbReference>
<dbReference type="InterPro" id="IPR005119">
    <property type="entry name" value="LysR_subst-bd"/>
</dbReference>
<dbReference type="GO" id="GO:0006351">
    <property type="term" value="P:DNA-templated transcription"/>
    <property type="evidence" value="ECO:0007669"/>
    <property type="project" value="TreeGrafter"/>
</dbReference>
<keyword evidence="3" id="KW-0238">DNA-binding</keyword>
<dbReference type="Proteomes" id="UP000193396">
    <property type="component" value="Unassembled WGS sequence"/>
</dbReference>
<comment type="similarity">
    <text evidence="1">Belongs to the LysR transcriptional regulatory family.</text>
</comment>
<sequence length="291" mass="32377">MGKNAQMNWEDYRYFLALADTGSFSAAARELDVDHSTVARRVTALETTFGVRLIDRLPKSVTLTVDGKLVAEQGRLAVLAMQAVERVAAGSADHVSGTVCVSAPPALASQIIGPKVRELRQQHPDIDLVLQGETRSTDLNRRQADIALRLSRPQKSAVTVRKLADMPFGFYSAPGYDKPEHVWDFISWDETTANIPQYRWIEERLDGRKVVLRTNDTSIQATAAGSGLGVAILPRFVGDADPRLARLHPDEVFPPREVWMLVHDDLRHAPRIRTVMDFLIKTVAVLKRHAV</sequence>
<dbReference type="EMBL" id="JFKB01000005">
    <property type="protein sequence ID" value="OSQ48403.1"/>
    <property type="molecule type" value="Genomic_DNA"/>
</dbReference>
<feature type="domain" description="HTH lysR-type" evidence="5">
    <location>
        <begin position="7"/>
        <end position="64"/>
    </location>
</feature>
<dbReference type="AlphaFoldDB" id="A0A1Y2LCP4"/>
<dbReference type="GO" id="GO:0043565">
    <property type="term" value="F:sequence-specific DNA binding"/>
    <property type="evidence" value="ECO:0007669"/>
    <property type="project" value="TreeGrafter"/>
</dbReference>
<dbReference type="Gene3D" id="3.40.190.290">
    <property type="match status" value="1"/>
</dbReference>
<dbReference type="Pfam" id="PF03466">
    <property type="entry name" value="LysR_substrate"/>
    <property type="match status" value="1"/>
</dbReference>
<keyword evidence="7" id="KW-1185">Reference proteome</keyword>
<dbReference type="OrthoDB" id="7333438at2"/>
<dbReference type="PANTHER" id="PTHR30537">
    <property type="entry name" value="HTH-TYPE TRANSCRIPTIONAL REGULATOR"/>
    <property type="match status" value="1"/>
</dbReference>
<dbReference type="InterPro" id="IPR000847">
    <property type="entry name" value="LysR_HTH_N"/>
</dbReference>
<name>A0A1Y2LCP4_9PROT</name>
<evidence type="ECO:0000256" key="2">
    <source>
        <dbReference type="ARBA" id="ARBA00023015"/>
    </source>
</evidence>
<keyword evidence="2" id="KW-0805">Transcription regulation</keyword>
<dbReference type="SUPFAM" id="SSF46785">
    <property type="entry name" value="Winged helix' DNA-binding domain"/>
    <property type="match status" value="1"/>
</dbReference>
<evidence type="ECO:0000313" key="7">
    <source>
        <dbReference type="Proteomes" id="UP000193396"/>
    </source>
</evidence>
<comment type="caution">
    <text evidence="6">The sequence shown here is derived from an EMBL/GenBank/DDBJ whole genome shotgun (WGS) entry which is preliminary data.</text>
</comment>
<dbReference type="InterPro" id="IPR058163">
    <property type="entry name" value="LysR-type_TF_proteobact-type"/>
</dbReference>
<dbReference type="InterPro" id="IPR036388">
    <property type="entry name" value="WH-like_DNA-bd_sf"/>
</dbReference>
<dbReference type="Pfam" id="PF00126">
    <property type="entry name" value="HTH_1"/>
    <property type="match status" value="1"/>
</dbReference>
<accession>A0A1Y2LCP4</accession>
<dbReference type="SUPFAM" id="SSF53850">
    <property type="entry name" value="Periplasmic binding protein-like II"/>
    <property type="match status" value="1"/>
</dbReference>
<gene>
    <name evidence="6" type="ORF">TALK_09085</name>
</gene>
<proteinExistence type="inferred from homology"/>
<dbReference type="STRING" id="1293890.TALK_09085"/>
<dbReference type="PANTHER" id="PTHR30537:SF3">
    <property type="entry name" value="TRANSCRIPTIONAL REGULATORY PROTEIN"/>
    <property type="match status" value="1"/>
</dbReference>
<evidence type="ECO:0000256" key="1">
    <source>
        <dbReference type="ARBA" id="ARBA00009437"/>
    </source>
</evidence>
<evidence type="ECO:0000256" key="3">
    <source>
        <dbReference type="ARBA" id="ARBA00023125"/>
    </source>
</evidence>
<protein>
    <recommendedName>
        <fullName evidence="5">HTH lysR-type domain-containing protein</fullName>
    </recommendedName>
</protein>
<evidence type="ECO:0000256" key="4">
    <source>
        <dbReference type="ARBA" id="ARBA00023163"/>
    </source>
</evidence>
<keyword evidence="4" id="KW-0804">Transcription</keyword>
<dbReference type="InterPro" id="IPR036390">
    <property type="entry name" value="WH_DNA-bd_sf"/>
</dbReference>
<evidence type="ECO:0000259" key="5">
    <source>
        <dbReference type="PROSITE" id="PS50931"/>
    </source>
</evidence>
<reference evidence="6 7" key="1">
    <citation type="submission" date="2014-03" db="EMBL/GenBank/DDBJ databases">
        <title>The draft genome sequence of Thalassospira alkalitolerans JCM 18968.</title>
        <authorList>
            <person name="Lai Q."/>
            <person name="Shao Z."/>
        </authorList>
    </citation>
    <scope>NUCLEOTIDE SEQUENCE [LARGE SCALE GENOMIC DNA]</scope>
    <source>
        <strain evidence="6 7">JCM 18968</strain>
    </source>
</reference>
<dbReference type="Gene3D" id="1.10.10.10">
    <property type="entry name" value="Winged helix-like DNA-binding domain superfamily/Winged helix DNA-binding domain"/>
    <property type="match status" value="1"/>
</dbReference>
<evidence type="ECO:0000313" key="6">
    <source>
        <dbReference type="EMBL" id="OSQ48403.1"/>
    </source>
</evidence>